<proteinExistence type="predicted"/>
<dbReference type="Proteomes" id="UP001159363">
    <property type="component" value="Chromosome 7"/>
</dbReference>
<organism evidence="1 2">
    <name type="scientific">Dryococelus australis</name>
    <dbReference type="NCBI Taxonomy" id="614101"/>
    <lineage>
        <taxon>Eukaryota</taxon>
        <taxon>Metazoa</taxon>
        <taxon>Ecdysozoa</taxon>
        <taxon>Arthropoda</taxon>
        <taxon>Hexapoda</taxon>
        <taxon>Insecta</taxon>
        <taxon>Pterygota</taxon>
        <taxon>Neoptera</taxon>
        <taxon>Polyneoptera</taxon>
        <taxon>Phasmatodea</taxon>
        <taxon>Verophasmatodea</taxon>
        <taxon>Anareolatae</taxon>
        <taxon>Phasmatidae</taxon>
        <taxon>Eurycanthinae</taxon>
        <taxon>Dryococelus</taxon>
    </lineage>
</organism>
<evidence type="ECO:0000313" key="2">
    <source>
        <dbReference type="Proteomes" id="UP001159363"/>
    </source>
</evidence>
<evidence type="ECO:0000313" key="1">
    <source>
        <dbReference type="EMBL" id="KAJ8877643.1"/>
    </source>
</evidence>
<sequence>MHLGHSSSKALYRCRRMVQCWTKADGSLFNCPENVSSVWNRIGVGRNCESVQLFTLGVADLVFQPSGSLRIFGSGNRAGRYRLSVGFLRDLPFPPPFHSGAAPFSPHITLIDSQDLAVKGHPNLSAQLSIYFRKKGGGEENFDSCIKLFPKIRLDHNLLASLTPIMNLAGEKTIIRVLRLPSGSLRIFGSGNRAGRYRLSVGFLRDLPFPPPFHSGAAPFSPHITLIDSQDLAVKGHPNLSAQLSIYFRKKGGGASSRKFLDLKFDKSLHVFVCFLNTSGPRWLNG</sequence>
<name>A0ABQ9H0A5_9NEOP</name>
<keyword evidence="2" id="KW-1185">Reference proteome</keyword>
<protein>
    <submittedName>
        <fullName evidence="1">Uncharacterized protein</fullName>
    </submittedName>
</protein>
<dbReference type="EMBL" id="JARBHB010000008">
    <property type="protein sequence ID" value="KAJ8877643.1"/>
    <property type="molecule type" value="Genomic_DNA"/>
</dbReference>
<gene>
    <name evidence="1" type="ORF">PR048_022098</name>
</gene>
<accession>A0ABQ9H0A5</accession>
<reference evidence="1 2" key="1">
    <citation type="submission" date="2023-02" db="EMBL/GenBank/DDBJ databases">
        <title>LHISI_Scaffold_Assembly.</title>
        <authorList>
            <person name="Stuart O.P."/>
            <person name="Cleave R."/>
            <person name="Magrath M.J.L."/>
            <person name="Mikheyev A.S."/>
        </authorList>
    </citation>
    <scope>NUCLEOTIDE SEQUENCE [LARGE SCALE GENOMIC DNA]</scope>
    <source>
        <strain evidence="1">Daus_M_001</strain>
        <tissue evidence="1">Leg muscle</tissue>
    </source>
</reference>
<comment type="caution">
    <text evidence="1">The sequence shown here is derived from an EMBL/GenBank/DDBJ whole genome shotgun (WGS) entry which is preliminary data.</text>
</comment>